<dbReference type="UniPathway" id="UPA00219"/>
<evidence type="ECO:0000259" key="15">
    <source>
        <dbReference type="Pfam" id="PF01225"/>
    </source>
</evidence>
<feature type="binding site" evidence="14">
    <location>
        <begin position="112"/>
        <end position="118"/>
    </location>
    <ligand>
        <name>ATP</name>
        <dbReference type="ChEBI" id="CHEBI:30616"/>
    </ligand>
</feature>
<dbReference type="Gene3D" id="3.40.50.720">
    <property type="entry name" value="NAD(P)-binding Rossmann-like Domain"/>
    <property type="match status" value="1"/>
</dbReference>
<name>A0A1L4CWY5_9BACT</name>
<dbReference type="GO" id="GO:0009252">
    <property type="term" value="P:peptidoglycan biosynthetic process"/>
    <property type="evidence" value="ECO:0007669"/>
    <property type="project" value="UniProtKB-UniRule"/>
</dbReference>
<proteinExistence type="inferred from homology"/>
<dbReference type="Pfam" id="PF01225">
    <property type="entry name" value="Mur_ligase"/>
    <property type="match status" value="1"/>
</dbReference>
<dbReference type="SUPFAM" id="SSF53623">
    <property type="entry name" value="MurD-like peptide ligases, catalytic domain"/>
    <property type="match status" value="1"/>
</dbReference>
<evidence type="ECO:0000256" key="2">
    <source>
        <dbReference type="ARBA" id="ARBA00004752"/>
    </source>
</evidence>
<comment type="similarity">
    <text evidence="14">Belongs to the MurCDEF family.</text>
</comment>
<dbReference type="GO" id="GO:0005737">
    <property type="term" value="C:cytoplasm"/>
    <property type="evidence" value="ECO:0007669"/>
    <property type="project" value="UniProtKB-SubCell"/>
</dbReference>
<evidence type="ECO:0000256" key="5">
    <source>
        <dbReference type="ARBA" id="ARBA00022598"/>
    </source>
</evidence>
<evidence type="ECO:0000256" key="11">
    <source>
        <dbReference type="ARBA" id="ARBA00023306"/>
    </source>
</evidence>
<dbReference type="GO" id="GO:0071555">
    <property type="term" value="P:cell wall organization"/>
    <property type="evidence" value="ECO:0007669"/>
    <property type="project" value="UniProtKB-KW"/>
</dbReference>
<keyword evidence="5 14" id="KW-0436">Ligase</keyword>
<evidence type="ECO:0000256" key="8">
    <source>
        <dbReference type="ARBA" id="ARBA00022840"/>
    </source>
</evidence>
<dbReference type="RefSeq" id="WP_148696162.1">
    <property type="nucleotide sequence ID" value="NZ_CP017834.1"/>
</dbReference>
<organism evidence="18 19">
    <name type="scientific">Silvanigrella aquatica</name>
    <dbReference type="NCBI Taxonomy" id="1915309"/>
    <lineage>
        <taxon>Bacteria</taxon>
        <taxon>Pseudomonadati</taxon>
        <taxon>Bdellovibrionota</taxon>
        <taxon>Oligoflexia</taxon>
        <taxon>Silvanigrellales</taxon>
        <taxon>Silvanigrellaceae</taxon>
        <taxon>Silvanigrella</taxon>
    </lineage>
</organism>
<comment type="subcellular location">
    <subcellularLocation>
        <location evidence="1 14">Cytoplasm</location>
    </subcellularLocation>
</comment>
<dbReference type="InterPro" id="IPR004101">
    <property type="entry name" value="Mur_ligase_C"/>
</dbReference>
<dbReference type="Gene3D" id="3.40.1190.10">
    <property type="entry name" value="Mur-like, catalytic domain"/>
    <property type="match status" value="1"/>
</dbReference>
<evidence type="ECO:0000256" key="13">
    <source>
        <dbReference type="ARBA" id="ARBA00047833"/>
    </source>
</evidence>
<evidence type="ECO:0000256" key="6">
    <source>
        <dbReference type="ARBA" id="ARBA00022618"/>
    </source>
</evidence>
<dbReference type="GO" id="GO:0008360">
    <property type="term" value="P:regulation of cell shape"/>
    <property type="evidence" value="ECO:0007669"/>
    <property type="project" value="UniProtKB-KW"/>
</dbReference>
<dbReference type="PANTHER" id="PTHR43445:SF3">
    <property type="entry name" value="UDP-N-ACETYLMURAMATE--L-ALANINE LIGASE"/>
    <property type="match status" value="1"/>
</dbReference>
<keyword evidence="12 14" id="KW-0961">Cell wall biogenesis/degradation</keyword>
<dbReference type="PANTHER" id="PTHR43445">
    <property type="entry name" value="UDP-N-ACETYLMURAMATE--L-ALANINE LIGASE-RELATED"/>
    <property type="match status" value="1"/>
</dbReference>
<dbReference type="OrthoDB" id="5287829at2"/>
<evidence type="ECO:0000259" key="17">
    <source>
        <dbReference type="Pfam" id="PF08245"/>
    </source>
</evidence>
<gene>
    <name evidence="14" type="primary">murC</name>
    <name evidence="18" type="ORF">AXG55_00320</name>
</gene>
<evidence type="ECO:0000313" key="18">
    <source>
        <dbReference type="EMBL" id="APJ02458.1"/>
    </source>
</evidence>
<evidence type="ECO:0000256" key="1">
    <source>
        <dbReference type="ARBA" id="ARBA00004496"/>
    </source>
</evidence>
<evidence type="ECO:0000256" key="7">
    <source>
        <dbReference type="ARBA" id="ARBA00022741"/>
    </source>
</evidence>
<keyword evidence="7 14" id="KW-0547">Nucleotide-binding</keyword>
<evidence type="ECO:0000256" key="4">
    <source>
        <dbReference type="ARBA" id="ARBA00022490"/>
    </source>
</evidence>
<keyword evidence="10 14" id="KW-0573">Peptidoglycan synthesis</keyword>
<keyword evidence="11 14" id="KW-0131">Cell cycle</keyword>
<dbReference type="Gene3D" id="3.90.190.20">
    <property type="entry name" value="Mur ligase, C-terminal domain"/>
    <property type="match status" value="1"/>
</dbReference>
<dbReference type="GO" id="GO:0008763">
    <property type="term" value="F:UDP-N-acetylmuramate-L-alanine ligase activity"/>
    <property type="evidence" value="ECO:0007669"/>
    <property type="project" value="UniProtKB-UniRule"/>
</dbReference>
<evidence type="ECO:0000256" key="14">
    <source>
        <dbReference type="HAMAP-Rule" id="MF_00046"/>
    </source>
</evidence>
<feature type="domain" description="Mur ligase C-terminal" evidence="16">
    <location>
        <begin position="311"/>
        <end position="451"/>
    </location>
</feature>
<dbReference type="InterPro" id="IPR000713">
    <property type="entry name" value="Mur_ligase_N"/>
</dbReference>
<dbReference type="GO" id="GO:0005524">
    <property type="term" value="F:ATP binding"/>
    <property type="evidence" value="ECO:0007669"/>
    <property type="project" value="UniProtKB-UniRule"/>
</dbReference>
<dbReference type="FunFam" id="3.40.50.720:FF:000046">
    <property type="entry name" value="UDP-N-acetylmuramate--L-alanine ligase"/>
    <property type="match status" value="1"/>
</dbReference>
<dbReference type="Pfam" id="PF08245">
    <property type="entry name" value="Mur_ligase_M"/>
    <property type="match status" value="1"/>
</dbReference>
<dbReference type="InterPro" id="IPR005758">
    <property type="entry name" value="UDP-N-AcMur_Ala_ligase_MurC"/>
</dbReference>
<dbReference type="GO" id="GO:0051301">
    <property type="term" value="P:cell division"/>
    <property type="evidence" value="ECO:0007669"/>
    <property type="project" value="UniProtKB-KW"/>
</dbReference>
<dbReference type="NCBIfam" id="TIGR01082">
    <property type="entry name" value="murC"/>
    <property type="match status" value="1"/>
</dbReference>
<evidence type="ECO:0000256" key="9">
    <source>
        <dbReference type="ARBA" id="ARBA00022960"/>
    </source>
</evidence>
<comment type="function">
    <text evidence="14">Cell wall formation.</text>
</comment>
<dbReference type="STRING" id="1915309.AXG55_00320"/>
<comment type="pathway">
    <text evidence="2 14">Cell wall biogenesis; peptidoglycan biosynthesis.</text>
</comment>
<reference evidence="18 19" key="1">
    <citation type="submission" date="2016-10" db="EMBL/GenBank/DDBJ databases">
        <title>Silvanigrella aquatica sp. nov., isolated from a freshwater lake located in the Black Forest, Germany, description of Silvanigrellaceae fam. nov., Silvanigrellales ord. nov., reclassification of the order Bdellovibrionales in the class Oligoflexia, reclassification of the families Bacteriovoracaceae and Halobacteriovoraceae in the new order Bacteriovoracales ord. nov., and reclassification of the family Pseudobacteriovoracaceae in the order Oligoflexiales.</title>
        <authorList>
            <person name="Hahn M.W."/>
            <person name="Schmidt J."/>
            <person name="Koll U."/>
            <person name="Rohde M."/>
            <person name="Verbag S."/>
            <person name="Pitt A."/>
            <person name="Nakai R."/>
            <person name="Naganuma T."/>
            <person name="Lang E."/>
        </authorList>
    </citation>
    <scope>NUCLEOTIDE SEQUENCE [LARGE SCALE GENOMIC DNA]</scope>
    <source>
        <strain evidence="18 19">MWH-Nonnen-W8red</strain>
    </source>
</reference>
<dbReference type="HAMAP" id="MF_00046">
    <property type="entry name" value="MurC"/>
    <property type="match status" value="1"/>
</dbReference>
<comment type="catalytic activity">
    <reaction evidence="13 14">
        <text>UDP-N-acetyl-alpha-D-muramate + L-alanine + ATP = UDP-N-acetyl-alpha-D-muramoyl-L-alanine + ADP + phosphate + H(+)</text>
        <dbReference type="Rhea" id="RHEA:23372"/>
        <dbReference type="ChEBI" id="CHEBI:15378"/>
        <dbReference type="ChEBI" id="CHEBI:30616"/>
        <dbReference type="ChEBI" id="CHEBI:43474"/>
        <dbReference type="ChEBI" id="CHEBI:57972"/>
        <dbReference type="ChEBI" id="CHEBI:70757"/>
        <dbReference type="ChEBI" id="CHEBI:83898"/>
        <dbReference type="ChEBI" id="CHEBI:456216"/>
        <dbReference type="EC" id="6.3.2.8"/>
    </reaction>
</comment>
<evidence type="ECO:0000256" key="10">
    <source>
        <dbReference type="ARBA" id="ARBA00022984"/>
    </source>
</evidence>
<dbReference type="InterPro" id="IPR036615">
    <property type="entry name" value="Mur_ligase_C_dom_sf"/>
</dbReference>
<dbReference type="EC" id="6.3.2.8" evidence="3 14"/>
<feature type="domain" description="Mur ligase N-terminal catalytic" evidence="15">
    <location>
        <begin position="7"/>
        <end position="106"/>
    </location>
</feature>
<dbReference type="SUPFAM" id="SSF53244">
    <property type="entry name" value="MurD-like peptide ligases, peptide-binding domain"/>
    <property type="match status" value="1"/>
</dbReference>
<keyword evidence="8 14" id="KW-0067">ATP-binding</keyword>
<evidence type="ECO:0000259" key="16">
    <source>
        <dbReference type="Pfam" id="PF02875"/>
    </source>
</evidence>
<keyword evidence="9 14" id="KW-0133">Cell shape</keyword>
<sequence length="469" mass="51883">MFNAIKKIHFVGIGGSGMSGIAEVLLNSGYKVSGSDIKKSQITEKLKHMGAKIFIGHQPENIKDAQVLVVSSAINKHNPEIIEAQNSRIPIIHRSEMLSELMRLKYGVIVAGTHGKTTTTSILASSLHDVGLDPTVVIGGKLNSFESNAKLGKGDLFVAEADESDGSFLRLTPTIAIITNIDRDHLDHYDKLEDIVKAFETFLDKVPFYGAVCACIDDPIVQLVIPKIRRKLITYGLRQDADVSATDKVTNGMITTYTPVVFGKSFPKVTLKMPGQYNLTNSLATFAVATLLDLDINKICKSISQFEGVQHRFTVIGDINNFLIVDDYAHNPKKIETVLKGTKESFPDREIIAIFQPHRYSRLKYQMDEFSRCFHDADRVIITPIYSAGEQEIQGIDTPHIAHQIKLNSFNNTSNSTIIADNLNHASDKVFEILKSIDPQKGAVVLTLGAGDVRQVGHLLLEKLNFERK</sequence>
<keyword evidence="4 14" id="KW-0963">Cytoplasm</keyword>
<feature type="domain" description="Mur ligase central" evidence="17">
    <location>
        <begin position="110"/>
        <end position="289"/>
    </location>
</feature>
<keyword evidence="19" id="KW-1185">Reference proteome</keyword>
<dbReference type="InterPro" id="IPR050061">
    <property type="entry name" value="MurCDEF_pg_biosynth"/>
</dbReference>
<dbReference type="Proteomes" id="UP000184731">
    <property type="component" value="Chromosome"/>
</dbReference>
<evidence type="ECO:0000256" key="12">
    <source>
        <dbReference type="ARBA" id="ARBA00023316"/>
    </source>
</evidence>
<dbReference type="InterPro" id="IPR013221">
    <property type="entry name" value="Mur_ligase_cen"/>
</dbReference>
<dbReference type="SUPFAM" id="SSF51984">
    <property type="entry name" value="MurCD N-terminal domain"/>
    <property type="match status" value="1"/>
</dbReference>
<accession>A0A1L4CWY5</accession>
<dbReference type="Pfam" id="PF02875">
    <property type="entry name" value="Mur_ligase_C"/>
    <property type="match status" value="1"/>
</dbReference>
<evidence type="ECO:0000256" key="3">
    <source>
        <dbReference type="ARBA" id="ARBA00012211"/>
    </source>
</evidence>
<dbReference type="AlphaFoldDB" id="A0A1L4CWY5"/>
<keyword evidence="6 14" id="KW-0132">Cell division</keyword>
<evidence type="ECO:0000313" key="19">
    <source>
        <dbReference type="Proteomes" id="UP000184731"/>
    </source>
</evidence>
<dbReference type="InterPro" id="IPR036565">
    <property type="entry name" value="Mur-like_cat_sf"/>
</dbReference>
<dbReference type="KEGG" id="saqi:AXG55_00320"/>
<dbReference type="EMBL" id="CP017834">
    <property type="protein sequence ID" value="APJ02458.1"/>
    <property type="molecule type" value="Genomic_DNA"/>
</dbReference>
<protein>
    <recommendedName>
        <fullName evidence="3 14">UDP-N-acetylmuramate--L-alanine ligase</fullName>
        <ecNumber evidence="3 14">6.3.2.8</ecNumber>
    </recommendedName>
    <alternativeName>
        <fullName evidence="14">UDP-N-acetylmuramoyl-L-alanine synthetase</fullName>
    </alternativeName>
</protein>